<dbReference type="CDD" id="cd17489">
    <property type="entry name" value="MFS_YfcJ_like"/>
    <property type="match status" value="1"/>
</dbReference>
<feature type="transmembrane region" description="Helical" evidence="6">
    <location>
        <begin position="125"/>
        <end position="147"/>
    </location>
</feature>
<organism evidence="8 9">
    <name type="scientific">Paenibacillus sabuli</name>
    <dbReference type="NCBI Taxonomy" id="2772509"/>
    <lineage>
        <taxon>Bacteria</taxon>
        <taxon>Bacillati</taxon>
        <taxon>Bacillota</taxon>
        <taxon>Bacilli</taxon>
        <taxon>Bacillales</taxon>
        <taxon>Paenibacillaceae</taxon>
        <taxon>Paenibacillus</taxon>
    </lineage>
</organism>
<comment type="caution">
    <text evidence="8">The sequence shown here is derived from an EMBL/GenBank/DDBJ whole genome shotgun (WGS) entry which is preliminary data.</text>
</comment>
<dbReference type="PROSITE" id="PS50850">
    <property type="entry name" value="MFS"/>
    <property type="match status" value="1"/>
</dbReference>
<keyword evidence="4 6" id="KW-1133">Transmembrane helix</keyword>
<dbReference type="InterPro" id="IPR036259">
    <property type="entry name" value="MFS_trans_sf"/>
</dbReference>
<reference evidence="8" key="1">
    <citation type="submission" date="2020-09" db="EMBL/GenBank/DDBJ databases">
        <title>A novel bacterium of genus Paenibacillus, isolated from South China Sea.</title>
        <authorList>
            <person name="Huang H."/>
            <person name="Mo K."/>
            <person name="Hu Y."/>
        </authorList>
    </citation>
    <scope>NUCLEOTIDE SEQUENCE</scope>
    <source>
        <strain evidence="8">IB182496</strain>
    </source>
</reference>
<dbReference type="InterPro" id="IPR020846">
    <property type="entry name" value="MFS_dom"/>
</dbReference>
<evidence type="ECO:0000256" key="4">
    <source>
        <dbReference type="ARBA" id="ARBA00022989"/>
    </source>
</evidence>
<feature type="transmembrane region" description="Helical" evidence="6">
    <location>
        <begin position="287"/>
        <end position="305"/>
    </location>
</feature>
<protein>
    <submittedName>
        <fullName evidence="8">MFS transporter</fullName>
    </submittedName>
</protein>
<dbReference type="AlphaFoldDB" id="A0A927GTZ6"/>
<dbReference type="PANTHER" id="PTHR23531">
    <property type="entry name" value="QUINOLENE RESISTANCE PROTEIN NORA"/>
    <property type="match status" value="1"/>
</dbReference>
<sequence length="448" mass="47141">MRTRCRTRGTNTNHVGDDHVSLKDRSNERLWTVPFVSLTVCLLLLFLNVQMLLSAFPAYVKARFIVDDVTTSLVTSLFALSAIAARILTARLMRRLHAGGLLLIGIALVAGVTAAYIAADTIGSLLVLRMIYGAGFGLASTVIPTLVSRIIPRRRMGEGIGYFGLSTSLAMCIGPMVGLNLLDTRGFETLAWAGTGVALLIVPVLIGVRPAFGARPQRQQSQLTAQISAAEAAKPARESGEGDGSDGHGVAGSARRGLLLPAVLNVMLGITYSGLLSFIALFGEARALSQVGLFFVFNVVTILIVRPVAGRVFDRRGPAVVLLPAALAVALSMVVLSYTSSLPLLIVSALLYGLGFGSIQPTLQAWMLRVSPPERQSAANSMFYNTTDLGVAAGSFLLGALASASDYAVMYRGSAGVMLLFLLVLSAALLLGRRQADPRAGAGATAPK</sequence>
<evidence type="ECO:0000256" key="1">
    <source>
        <dbReference type="ARBA" id="ARBA00004651"/>
    </source>
</evidence>
<keyword evidence="9" id="KW-1185">Reference proteome</keyword>
<feature type="transmembrane region" description="Helical" evidence="6">
    <location>
        <begin position="30"/>
        <end position="49"/>
    </location>
</feature>
<feature type="transmembrane region" description="Helical" evidence="6">
    <location>
        <begin position="317"/>
        <end position="338"/>
    </location>
</feature>
<proteinExistence type="predicted"/>
<dbReference type="Proteomes" id="UP000621560">
    <property type="component" value="Unassembled WGS sequence"/>
</dbReference>
<keyword evidence="5 6" id="KW-0472">Membrane</keyword>
<feature type="transmembrane region" description="Helical" evidence="6">
    <location>
        <begin position="409"/>
        <end position="431"/>
    </location>
</feature>
<feature type="transmembrane region" description="Helical" evidence="6">
    <location>
        <begin position="258"/>
        <end position="281"/>
    </location>
</feature>
<feature type="transmembrane region" description="Helical" evidence="6">
    <location>
        <begin position="190"/>
        <end position="212"/>
    </location>
</feature>
<evidence type="ECO:0000256" key="5">
    <source>
        <dbReference type="ARBA" id="ARBA00023136"/>
    </source>
</evidence>
<feature type="transmembrane region" description="Helical" evidence="6">
    <location>
        <begin position="344"/>
        <end position="363"/>
    </location>
</feature>
<dbReference type="EMBL" id="JACXIZ010000064">
    <property type="protein sequence ID" value="MBD2848384.1"/>
    <property type="molecule type" value="Genomic_DNA"/>
</dbReference>
<accession>A0A927GTZ6</accession>
<keyword evidence="2" id="KW-0813">Transport</keyword>
<evidence type="ECO:0000256" key="3">
    <source>
        <dbReference type="ARBA" id="ARBA00022692"/>
    </source>
</evidence>
<dbReference type="PANTHER" id="PTHR23531:SF1">
    <property type="entry name" value="QUINOLENE RESISTANCE PROTEIN NORA"/>
    <property type="match status" value="1"/>
</dbReference>
<dbReference type="InterPro" id="IPR011701">
    <property type="entry name" value="MFS"/>
</dbReference>
<gene>
    <name evidence="8" type="ORF">IDH44_24650</name>
</gene>
<evidence type="ECO:0000313" key="9">
    <source>
        <dbReference type="Proteomes" id="UP000621560"/>
    </source>
</evidence>
<dbReference type="InterPro" id="IPR052714">
    <property type="entry name" value="MFS_Exporter"/>
</dbReference>
<evidence type="ECO:0000256" key="6">
    <source>
        <dbReference type="SAM" id="Phobius"/>
    </source>
</evidence>
<dbReference type="Gene3D" id="1.20.1250.20">
    <property type="entry name" value="MFS general substrate transporter like domains"/>
    <property type="match status" value="1"/>
</dbReference>
<dbReference type="GO" id="GO:0022857">
    <property type="term" value="F:transmembrane transporter activity"/>
    <property type="evidence" value="ECO:0007669"/>
    <property type="project" value="InterPro"/>
</dbReference>
<dbReference type="GO" id="GO:0005886">
    <property type="term" value="C:plasma membrane"/>
    <property type="evidence" value="ECO:0007669"/>
    <property type="project" value="UniProtKB-SubCell"/>
</dbReference>
<evidence type="ECO:0000256" key="2">
    <source>
        <dbReference type="ARBA" id="ARBA00022448"/>
    </source>
</evidence>
<feature type="domain" description="Major facilitator superfamily (MFS) profile" evidence="7">
    <location>
        <begin position="34"/>
        <end position="439"/>
    </location>
</feature>
<comment type="subcellular location">
    <subcellularLocation>
        <location evidence="1">Cell membrane</location>
        <topology evidence="1">Multi-pass membrane protein</topology>
    </subcellularLocation>
</comment>
<evidence type="ECO:0000259" key="7">
    <source>
        <dbReference type="PROSITE" id="PS50850"/>
    </source>
</evidence>
<feature type="transmembrane region" description="Helical" evidence="6">
    <location>
        <begin position="100"/>
        <end position="119"/>
    </location>
</feature>
<name>A0A927GTZ6_9BACL</name>
<feature type="transmembrane region" description="Helical" evidence="6">
    <location>
        <begin position="383"/>
        <end position="403"/>
    </location>
</feature>
<dbReference type="Pfam" id="PF07690">
    <property type="entry name" value="MFS_1"/>
    <property type="match status" value="1"/>
</dbReference>
<feature type="transmembrane region" description="Helical" evidence="6">
    <location>
        <begin position="159"/>
        <end position="178"/>
    </location>
</feature>
<feature type="transmembrane region" description="Helical" evidence="6">
    <location>
        <begin position="69"/>
        <end position="88"/>
    </location>
</feature>
<evidence type="ECO:0000313" key="8">
    <source>
        <dbReference type="EMBL" id="MBD2848384.1"/>
    </source>
</evidence>
<dbReference type="SUPFAM" id="SSF103473">
    <property type="entry name" value="MFS general substrate transporter"/>
    <property type="match status" value="1"/>
</dbReference>
<keyword evidence="3 6" id="KW-0812">Transmembrane</keyword>